<gene>
    <name evidence="1" type="ORF">S12H4_34874</name>
</gene>
<comment type="caution">
    <text evidence="1">The sequence shown here is derived from an EMBL/GenBank/DDBJ whole genome shotgun (WGS) entry which is preliminary data.</text>
</comment>
<dbReference type="AlphaFoldDB" id="X1TSG2"/>
<protein>
    <submittedName>
        <fullName evidence="1">Uncharacterized protein</fullName>
    </submittedName>
</protein>
<name>X1TSG2_9ZZZZ</name>
<reference evidence="1" key="1">
    <citation type="journal article" date="2014" name="Front. Microbiol.">
        <title>High frequency of phylogenetically diverse reductive dehalogenase-homologous genes in deep subseafloor sedimentary metagenomes.</title>
        <authorList>
            <person name="Kawai M."/>
            <person name="Futagami T."/>
            <person name="Toyoda A."/>
            <person name="Takaki Y."/>
            <person name="Nishi S."/>
            <person name="Hori S."/>
            <person name="Arai W."/>
            <person name="Tsubouchi T."/>
            <person name="Morono Y."/>
            <person name="Uchiyama I."/>
            <person name="Ito T."/>
            <person name="Fujiyama A."/>
            <person name="Inagaki F."/>
            <person name="Takami H."/>
        </authorList>
    </citation>
    <scope>NUCLEOTIDE SEQUENCE</scope>
    <source>
        <strain evidence="1">Expedition CK06-06</strain>
    </source>
</reference>
<evidence type="ECO:0000313" key="1">
    <source>
        <dbReference type="EMBL" id="GAI94331.1"/>
    </source>
</evidence>
<sequence length="65" mass="7636">MDAQFDEIKMYEVVKKAVAEVFDEKLEKLKLELIPYADDSEMEEINAIFGDPKKYENQDFEATEL</sequence>
<proteinExistence type="predicted"/>
<accession>X1TSG2</accession>
<organism evidence="1">
    <name type="scientific">marine sediment metagenome</name>
    <dbReference type="NCBI Taxonomy" id="412755"/>
    <lineage>
        <taxon>unclassified sequences</taxon>
        <taxon>metagenomes</taxon>
        <taxon>ecological metagenomes</taxon>
    </lineage>
</organism>
<dbReference type="EMBL" id="BARW01020671">
    <property type="protein sequence ID" value="GAI94331.1"/>
    <property type="molecule type" value="Genomic_DNA"/>
</dbReference>